<keyword evidence="3" id="KW-0808">Transferase</keyword>
<dbReference type="Pfam" id="PF05637">
    <property type="entry name" value="Glyco_transf_34"/>
    <property type="match status" value="1"/>
</dbReference>
<protein>
    <submittedName>
        <fullName evidence="6">LAMI_0G08042g1_1</fullName>
    </submittedName>
</protein>
<dbReference type="GO" id="GO:0006487">
    <property type="term" value="P:protein N-linked glycosylation"/>
    <property type="evidence" value="ECO:0007669"/>
    <property type="project" value="TreeGrafter"/>
</dbReference>
<dbReference type="PANTHER" id="PTHR31306:SF10">
    <property type="entry name" value="ALPHA-1,6-MANNOSYLTRANSFERASE MNN11-RELATED"/>
    <property type="match status" value="1"/>
</dbReference>
<dbReference type="STRING" id="1230905.A0A1G4K9Z1"/>
<dbReference type="InterPro" id="IPR008630">
    <property type="entry name" value="Glyco_trans_34"/>
</dbReference>
<dbReference type="InterPro" id="IPR029044">
    <property type="entry name" value="Nucleotide-diphossugar_trans"/>
</dbReference>
<dbReference type="EMBL" id="LT598469">
    <property type="protein sequence ID" value="SCV00903.1"/>
    <property type="molecule type" value="Genomic_DNA"/>
</dbReference>
<sequence>MGLKPRVKTPSSSSGTRGWLTKATDSMMSSKQKKKQFTSVALLVGVVGLWWLFGGFLGSRSVKETWLPALHGPYKNEIQAPNPLIFPPTEHAPILRELDVKGLYILRIDVDENRKYVLKSDDEPMTDKERAAMTDQNKLVKKSFLDNGKLVYRKSSPQPEVIIVTMIDFDYYDVNTLTRIVQNRVNYAQRQGYGIYVRWAQEFVPMVEKQTVQESYDFFKPLIMRAAFHAFPHAKYFWYLDQDSLIMRMDLPLQRHLLDPKTLDVAVLRNVPIIKEGNIKTYKHFSTAHAGFILPQMQDGELGMSSFIIAPSLYSKSFLDYLSDPLVRDFYWKDLSSAVAHALQWHPPLLSRTALIVPKTIASIYEPGVSDAEGQNADTISYQEGDLVALFQGCRQRESCVSDIEALFAKVSG</sequence>
<dbReference type="OrthoDB" id="205108at2759"/>
<keyword evidence="7" id="KW-1185">Reference proteome</keyword>
<evidence type="ECO:0000256" key="3">
    <source>
        <dbReference type="ARBA" id="ARBA00022679"/>
    </source>
</evidence>
<feature type="region of interest" description="Disordered" evidence="4">
    <location>
        <begin position="1"/>
        <end position="22"/>
    </location>
</feature>
<dbReference type="GO" id="GO:0000136">
    <property type="term" value="C:mannan polymerase complex"/>
    <property type="evidence" value="ECO:0007669"/>
    <property type="project" value="TreeGrafter"/>
</dbReference>
<proteinExistence type="inferred from homology"/>
<accession>A0A1G4K9Z1</accession>
<dbReference type="AlphaFoldDB" id="A0A1G4K9Z1"/>
<reference evidence="6 7" key="1">
    <citation type="submission" date="2016-03" db="EMBL/GenBank/DDBJ databases">
        <authorList>
            <person name="Devillers H."/>
        </authorList>
    </citation>
    <scope>NUCLEOTIDE SEQUENCE [LARGE SCALE GENOMIC DNA]</scope>
    <source>
        <strain evidence="6">CBS 11717</strain>
    </source>
</reference>
<evidence type="ECO:0000313" key="7">
    <source>
        <dbReference type="Proteomes" id="UP000191024"/>
    </source>
</evidence>
<evidence type="ECO:0000313" key="6">
    <source>
        <dbReference type="EMBL" id="SCV00903.1"/>
    </source>
</evidence>
<comment type="similarity">
    <text evidence="1">Belongs to the glycosyltransferase 34 family.</text>
</comment>
<dbReference type="GO" id="GO:0000009">
    <property type="term" value="F:alpha-1,6-mannosyltransferase activity"/>
    <property type="evidence" value="ECO:0007669"/>
    <property type="project" value="TreeGrafter"/>
</dbReference>
<organism evidence="6 7">
    <name type="scientific">Lachancea mirantina</name>
    <dbReference type="NCBI Taxonomy" id="1230905"/>
    <lineage>
        <taxon>Eukaryota</taxon>
        <taxon>Fungi</taxon>
        <taxon>Dikarya</taxon>
        <taxon>Ascomycota</taxon>
        <taxon>Saccharomycotina</taxon>
        <taxon>Saccharomycetes</taxon>
        <taxon>Saccharomycetales</taxon>
        <taxon>Saccharomycetaceae</taxon>
        <taxon>Lachancea</taxon>
    </lineage>
</organism>
<feature type="transmembrane region" description="Helical" evidence="5">
    <location>
        <begin position="37"/>
        <end position="58"/>
    </location>
</feature>
<evidence type="ECO:0000256" key="5">
    <source>
        <dbReference type="SAM" id="Phobius"/>
    </source>
</evidence>
<dbReference type="Proteomes" id="UP000191024">
    <property type="component" value="Chromosome G"/>
</dbReference>
<dbReference type="Gene3D" id="3.90.550.10">
    <property type="entry name" value="Spore Coat Polysaccharide Biosynthesis Protein SpsA, Chain A"/>
    <property type="match status" value="1"/>
</dbReference>
<dbReference type="PANTHER" id="PTHR31306">
    <property type="entry name" value="ALPHA-1,6-MANNOSYLTRANSFERASE MNN11-RELATED"/>
    <property type="match status" value="1"/>
</dbReference>
<keyword evidence="5" id="KW-0472">Membrane</keyword>
<evidence type="ECO:0000256" key="2">
    <source>
        <dbReference type="ARBA" id="ARBA00022676"/>
    </source>
</evidence>
<keyword evidence="5" id="KW-0812">Transmembrane</keyword>
<keyword evidence="2" id="KW-0328">Glycosyltransferase</keyword>
<evidence type="ECO:0000256" key="4">
    <source>
        <dbReference type="SAM" id="MobiDB-lite"/>
    </source>
</evidence>
<gene>
    <name evidence="6" type="ORF">LAMI_0G08042G</name>
</gene>
<name>A0A1G4K9Z1_9SACH</name>
<keyword evidence="5" id="KW-1133">Transmembrane helix</keyword>
<evidence type="ECO:0000256" key="1">
    <source>
        <dbReference type="ARBA" id="ARBA00005664"/>
    </source>
</evidence>